<protein>
    <submittedName>
        <fullName evidence="2">Uncharacterized protein</fullName>
    </submittedName>
</protein>
<organism evidence="2">
    <name type="scientific">Cacopsylla melanoneura</name>
    <dbReference type="NCBI Taxonomy" id="428564"/>
    <lineage>
        <taxon>Eukaryota</taxon>
        <taxon>Metazoa</taxon>
        <taxon>Ecdysozoa</taxon>
        <taxon>Arthropoda</taxon>
        <taxon>Hexapoda</taxon>
        <taxon>Insecta</taxon>
        <taxon>Pterygota</taxon>
        <taxon>Neoptera</taxon>
        <taxon>Paraneoptera</taxon>
        <taxon>Hemiptera</taxon>
        <taxon>Sternorrhyncha</taxon>
        <taxon>Psylloidea</taxon>
        <taxon>Psyllidae</taxon>
        <taxon>Psyllinae</taxon>
        <taxon>Cacopsylla</taxon>
    </lineage>
</organism>
<reference evidence="2" key="1">
    <citation type="submission" date="2021-05" db="EMBL/GenBank/DDBJ databases">
        <authorList>
            <person name="Alioto T."/>
            <person name="Alioto T."/>
            <person name="Gomez Garrido J."/>
        </authorList>
    </citation>
    <scope>NUCLEOTIDE SEQUENCE</scope>
</reference>
<dbReference type="AlphaFoldDB" id="A0A8D8TP89"/>
<feature type="compositionally biased region" description="Polar residues" evidence="1">
    <location>
        <begin position="1"/>
        <end position="26"/>
    </location>
</feature>
<evidence type="ECO:0000256" key="1">
    <source>
        <dbReference type="SAM" id="MobiDB-lite"/>
    </source>
</evidence>
<feature type="region of interest" description="Disordered" evidence="1">
    <location>
        <begin position="1"/>
        <end position="43"/>
    </location>
</feature>
<evidence type="ECO:0000313" key="2">
    <source>
        <dbReference type="EMBL" id="CAG6688961.1"/>
    </source>
</evidence>
<dbReference type="EMBL" id="HBUF01656086">
    <property type="protein sequence ID" value="CAG6787802.1"/>
    <property type="molecule type" value="Transcribed_RNA"/>
</dbReference>
<accession>A0A8D8TP89</accession>
<sequence>MLKTKTNFQKKTSRLPTTLGSLNPGMSSMMHEGSDENDENMDEFDDSDLEEILPFLFKEDFLTNYELLRTNEIIKKTRLLGLEKLNDMASNTKCGYNFKQNNLSVETASSVSVCLMCKTQECPKDGMSTLVLNGLCSEHWKTIMNVFRISEMPYYYLDGDTTNGDEAQRQYGQTQPGQTKMIFTHLASNPRPYFPMIGLLALYTVSIGKGMEYLRSLWLNLFKNFPTYRPSIMAVFDFIYDDADPSLQAVRNKWVSEALQNLGSYSKKITKFVYNTEPSIHDDHTNVDEKRTKKLYRLGDLGVSVFELFLLATFDKSDIAMNNNTKRESSSLIYMHTIGDSHESQTRNQQEKTQTFNAMYVLDGPIPIAPVMSELLRTPVTPQFINCIPARILCEVPATEPAALQSYSCLGNSFNMVLAFNATPDHSQSKIQKVFGD</sequence>
<name>A0A8D8TP89_9HEMI</name>
<proteinExistence type="predicted"/>
<dbReference type="EMBL" id="HBUF01289700">
    <property type="protein sequence ID" value="CAG6688961.1"/>
    <property type="molecule type" value="Transcribed_RNA"/>
</dbReference>